<keyword evidence="5" id="KW-1185">Reference proteome</keyword>
<keyword evidence="1 2" id="KW-0998">Cell outer membrane</keyword>
<evidence type="ECO:0000256" key="1">
    <source>
        <dbReference type="ARBA" id="ARBA00023237"/>
    </source>
</evidence>
<dbReference type="PANTHER" id="PTHR30189:SF1">
    <property type="entry name" value="LPS-ASSEMBLY PROTEIN LPTD"/>
    <property type="match status" value="1"/>
</dbReference>
<dbReference type="Pfam" id="PF04453">
    <property type="entry name" value="LptD"/>
    <property type="match status" value="1"/>
</dbReference>
<dbReference type="InterPro" id="IPR020889">
    <property type="entry name" value="LipoPS_assembly_LptD"/>
</dbReference>
<dbReference type="GO" id="GO:1990351">
    <property type="term" value="C:transporter complex"/>
    <property type="evidence" value="ECO:0007669"/>
    <property type="project" value="TreeGrafter"/>
</dbReference>
<comment type="function">
    <text evidence="2">Together with LptE, is involved in the assembly of lipopolysaccharide (LPS) at the surface of the outer membrane.</text>
</comment>
<dbReference type="AlphaFoldDB" id="A0A4P6P611"/>
<evidence type="ECO:0000259" key="3">
    <source>
        <dbReference type="Pfam" id="PF04453"/>
    </source>
</evidence>
<dbReference type="HAMAP" id="MF_01411">
    <property type="entry name" value="LPS_assembly_LptD"/>
    <property type="match status" value="1"/>
</dbReference>
<dbReference type="KEGG" id="lsd:EMK97_15045"/>
<comment type="subunit">
    <text evidence="2">Component of the lipopolysaccharide transport and assembly complex. Interacts with LptE and LptA.</text>
</comment>
<dbReference type="PANTHER" id="PTHR30189">
    <property type="entry name" value="LPS-ASSEMBLY PROTEIN"/>
    <property type="match status" value="1"/>
</dbReference>
<comment type="similarity">
    <text evidence="2">Belongs to the LptD family.</text>
</comment>
<comment type="subcellular location">
    <subcellularLocation>
        <location evidence="2">Cell outer membrane</location>
    </subcellularLocation>
</comment>
<accession>A0A4P6P611</accession>
<dbReference type="GO" id="GO:0043165">
    <property type="term" value="P:Gram-negative-bacterium-type cell outer membrane assembly"/>
    <property type="evidence" value="ECO:0007669"/>
    <property type="project" value="UniProtKB-UniRule"/>
</dbReference>
<dbReference type="InterPro" id="IPR007543">
    <property type="entry name" value="LptD_C"/>
</dbReference>
<organism evidence="4 5">
    <name type="scientific">Litorilituus sediminis</name>
    <dbReference type="NCBI Taxonomy" id="718192"/>
    <lineage>
        <taxon>Bacteria</taxon>
        <taxon>Pseudomonadati</taxon>
        <taxon>Pseudomonadota</taxon>
        <taxon>Gammaproteobacteria</taxon>
        <taxon>Alteromonadales</taxon>
        <taxon>Colwelliaceae</taxon>
        <taxon>Litorilituus</taxon>
    </lineage>
</organism>
<dbReference type="EMBL" id="CP034759">
    <property type="protein sequence ID" value="QBG36943.1"/>
    <property type="molecule type" value="Genomic_DNA"/>
</dbReference>
<evidence type="ECO:0000256" key="2">
    <source>
        <dbReference type="HAMAP-Rule" id="MF_01411"/>
    </source>
</evidence>
<sequence length="775" mass="88462">MFFSRQSLLIISFVSTLIIFSDELLANNHELKSQGPATMPMLCPIPTYKEIATGRANVTDDTINIFSKYASIERDLITQFSGGVTLIDKSQKILADELAFNRLSMELKAIGNIHYQSNNINIFADALSASKAQNSTTMTSASYQLDGNPGHGSAAQLLVTTDGQLNLIDSTFTTCLDETPDWQIKASEINLSATGDFGEAYHAQFRVLDVPVLYIPYFSFPVSQKRTTGFLYPKISSSSNSGLEVETPFYWNIAENYDATITPHYMSKRGLQLQTEFRYLVGLQAGQIDIEYLNKDKALKANDDPRYLARLQHVGTFSDNFRAYVDYTTMSDDNYLVDIGSRQYNSNDAYLYQIGELAYFGENWQTTFKLQDFEVLGNHQPSYKTLPHIEIAAQQPLNFLSSQLELYSELSSFQSAEENQVEANRYHVEAGLTLPVSTPAWFFNSELRLMHTYYQQDNIQLGSDLEDTVQRTLPKVRFHGGINFDRQMTAFGSNYRHTFEPQLQYLYIPDKDQSNIGLYDTTNLQDDFNGLFRDRRFSGLDRIAGANQYTWGITSRILDESNLEVFRLSVGRIQYLSENEKSQDSELLNLSSTSFALENQESSVAADVFYRINHQWQISGDIQYNTQENFTNKGQVNLDYQFNKYNTVQLNHRYARNVSGNSLEQVSLLTSVAINTNWAFVGRLTQDLRQSRSLESYAGFQYESCCWAIRLAYHRHINSNLDDEDFINENRDEFDSGIMVQFIIKGLDGKQSAIGTQEMFNDSIFGYKRPYYLNN</sequence>
<keyword evidence="2" id="KW-0732">Signal</keyword>
<dbReference type="Proteomes" id="UP000290244">
    <property type="component" value="Chromosome"/>
</dbReference>
<keyword evidence="2" id="KW-0472">Membrane</keyword>
<name>A0A4P6P611_9GAMM</name>
<dbReference type="GO" id="GO:0009279">
    <property type="term" value="C:cell outer membrane"/>
    <property type="evidence" value="ECO:0007669"/>
    <property type="project" value="UniProtKB-SubCell"/>
</dbReference>
<dbReference type="InterPro" id="IPR050218">
    <property type="entry name" value="LptD"/>
</dbReference>
<proteinExistence type="inferred from homology"/>
<dbReference type="GO" id="GO:0015920">
    <property type="term" value="P:lipopolysaccharide transport"/>
    <property type="evidence" value="ECO:0007669"/>
    <property type="project" value="InterPro"/>
</dbReference>
<comment type="caution">
    <text evidence="2">Lacks conserved residue(s) required for the propagation of feature annotation.</text>
</comment>
<dbReference type="OrthoDB" id="9760225at2"/>
<protein>
    <recommendedName>
        <fullName evidence="2">LPS-assembly protein LptD</fullName>
    </recommendedName>
</protein>
<evidence type="ECO:0000313" key="4">
    <source>
        <dbReference type="EMBL" id="QBG36943.1"/>
    </source>
</evidence>
<reference evidence="4 5" key="1">
    <citation type="submission" date="2018-12" db="EMBL/GenBank/DDBJ databases">
        <title>Complete genome of Litorilituus sediminis.</title>
        <authorList>
            <person name="Liu A."/>
            <person name="Rong J."/>
        </authorList>
    </citation>
    <scope>NUCLEOTIDE SEQUENCE [LARGE SCALE GENOMIC DNA]</scope>
    <source>
        <strain evidence="4 5">JCM 17549</strain>
    </source>
</reference>
<dbReference type="RefSeq" id="WP_130603574.1">
    <property type="nucleotide sequence ID" value="NZ_CP034759.1"/>
</dbReference>
<evidence type="ECO:0000313" key="5">
    <source>
        <dbReference type="Proteomes" id="UP000290244"/>
    </source>
</evidence>
<gene>
    <name evidence="2 4" type="primary">lptD</name>
    <name evidence="4" type="ORF">EMK97_15045</name>
</gene>
<feature type="domain" description="LptD C-terminal" evidence="3">
    <location>
        <begin position="306"/>
        <end position="678"/>
    </location>
</feature>